<keyword evidence="13" id="KW-0961">Cell wall biogenesis/degradation</keyword>
<keyword evidence="4 22" id="KW-0132">Cell division</keyword>
<dbReference type="EMBL" id="MHOM01000011">
    <property type="protein sequence ID" value="OGZ65180.1"/>
    <property type="molecule type" value="Genomic_DNA"/>
</dbReference>
<evidence type="ECO:0000256" key="20">
    <source>
        <dbReference type="ARBA" id="ARBA00049902"/>
    </source>
</evidence>
<sequence>MKKHFNYYFFSLVVVLAGFGFLFLACLSAPASLQRFNNASYYLSHQLILLSAAVILGFIFYKIPLKIFKKWAPAAFFINFILLFLVFLPFIGLKLGGASRWINLGKFSFQPSEFLKITAVLYLSAWIASKLSDTSISGWKSSAKKGYHNFLYILAPFLILLAIISMAMFFQKDASTLGIISLTLLAVYFSAKTPIWHTFLVIAAGAGSLLFLIKFEPYRLDRWLIFLHPESDPLGKGFQLRQALLSLGSGGIFGKGLGMSTQKFGFLPQAISDSIFAIVGEELGMVGAVILIALFILFFYLGIKIAKNSNDRFSKMTAIGITFWITLQAFINIASTTGIFPLTGIPLPFFSYGGSHLIAEIIGVGLLLNISKNG</sequence>
<evidence type="ECO:0000256" key="8">
    <source>
        <dbReference type="ARBA" id="ARBA00022960"/>
    </source>
</evidence>
<gene>
    <name evidence="22" type="ORF">A2812_01165</name>
</gene>
<feature type="transmembrane region" description="Helical" evidence="21">
    <location>
        <begin position="198"/>
        <end position="215"/>
    </location>
</feature>
<evidence type="ECO:0000256" key="19">
    <source>
        <dbReference type="ARBA" id="ARBA00044770"/>
    </source>
</evidence>
<keyword evidence="5" id="KW-0328">Glycosyltransferase</keyword>
<feature type="transmembrane region" description="Helical" evidence="21">
    <location>
        <begin position="150"/>
        <end position="168"/>
    </location>
</feature>
<evidence type="ECO:0000256" key="5">
    <source>
        <dbReference type="ARBA" id="ARBA00022676"/>
    </source>
</evidence>
<reference evidence="22 23" key="1">
    <citation type="journal article" date="2016" name="Nat. Commun.">
        <title>Thousands of microbial genomes shed light on interconnected biogeochemical processes in an aquifer system.</title>
        <authorList>
            <person name="Anantharaman K."/>
            <person name="Brown C.T."/>
            <person name="Hug L.A."/>
            <person name="Sharon I."/>
            <person name="Castelle C.J."/>
            <person name="Probst A.J."/>
            <person name="Thomas B.C."/>
            <person name="Singh A."/>
            <person name="Wilkins M.J."/>
            <person name="Karaoz U."/>
            <person name="Brodie E.L."/>
            <person name="Williams K.H."/>
            <person name="Hubbard S.S."/>
            <person name="Banfield J.F."/>
        </authorList>
    </citation>
    <scope>NUCLEOTIDE SEQUENCE [LARGE SCALE GENOMIC DNA]</scope>
</reference>
<dbReference type="GO" id="GO:0071555">
    <property type="term" value="P:cell wall organization"/>
    <property type="evidence" value="ECO:0007669"/>
    <property type="project" value="UniProtKB-KW"/>
</dbReference>
<dbReference type="NCBIfam" id="TIGR02614">
    <property type="entry name" value="ftsW"/>
    <property type="match status" value="1"/>
</dbReference>
<feature type="transmembrane region" description="Helical" evidence="21">
    <location>
        <begin position="323"/>
        <end position="343"/>
    </location>
</feature>
<dbReference type="PROSITE" id="PS51257">
    <property type="entry name" value="PROKAR_LIPOPROTEIN"/>
    <property type="match status" value="1"/>
</dbReference>
<evidence type="ECO:0000313" key="23">
    <source>
        <dbReference type="Proteomes" id="UP000177190"/>
    </source>
</evidence>
<evidence type="ECO:0000256" key="18">
    <source>
        <dbReference type="ARBA" id="ARBA00041418"/>
    </source>
</evidence>
<keyword evidence="11 21" id="KW-0472">Membrane</keyword>
<dbReference type="GO" id="GO:0032153">
    <property type="term" value="C:cell division site"/>
    <property type="evidence" value="ECO:0007669"/>
    <property type="project" value="TreeGrafter"/>
</dbReference>
<comment type="caution">
    <text evidence="22">The sequence shown here is derived from an EMBL/GenBank/DDBJ whole genome shotgun (WGS) entry which is preliminary data.</text>
</comment>
<organism evidence="22 23">
    <name type="scientific">Candidatus Staskawiczbacteria bacterium RIFCSPHIGHO2_01_FULL_36_16</name>
    <dbReference type="NCBI Taxonomy" id="1802200"/>
    <lineage>
        <taxon>Bacteria</taxon>
        <taxon>Candidatus Staskawicziibacteriota</taxon>
    </lineage>
</organism>
<evidence type="ECO:0000256" key="12">
    <source>
        <dbReference type="ARBA" id="ARBA00023306"/>
    </source>
</evidence>
<comment type="catalytic activity">
    <reaction evidence="20">
        <text>[GlcNAc-(1-&gt;4)-Mur2Ac(oyl-L-Ala-gamma-D-Glu-L-Lys-D-Ala-D-Ala)](n)-di-trans,octa-cis-undecaprenyl diphosphate + beta-D-GlcNAc-(1-&gt;4)-Mur2Ac(oyl-L-Ala-gamma-D-Glu-L-Lys-D-Ala-D-Ala)-di-trans,octa-cis-undecaprenyl diphosphate = [GlcNAc-(1-&gt;4)-Mur2Ac(oyl-L-Ala-gamma-D-Glu-L-Lys-D-Ala-D-Ala)](n+1)-di-trans,octa-cis-undecaprenyl diphosphate + di-trans,octa-cis-undecaprenyl diphosphate + H(+)</text>
        <dbReference type="Rhea" id="RHEA:23708"/>
        <dbReference type="Rhea" id="RHEA-COMP:9602"/>
        <dbReference type="Rhea" id="RHEA-COMP:9603"/>
        <dbReference type="ChEBI" id="CHEBI:15378"/>
        <dbReference type="ChEBI" id="CHEBI:58405"/>
        <dbReference type="ChEBI" id="CHEBI:60033"/>
        <dbReference type="ChEBI" id="CHEBI:78435"/>
        <dbReference type="EC" id="2.4.99.28"/>
    </reaction>
</comment>
<evidence type="ECO:0000256" key="3">
    <source>
        <dbReference type="ARBA" id="ARBA00022475"/>
    </source>
</evidence>
<dbReference type="Pfam" id="PF01098">
    <property type="entry name" value="FTSW_RODA_SPOVE"/>
    <property type="match status" value="1"/>
</dbReference>
<evidence type="ECO:0000256" key="4">
    <source>
        <dbReference type="ARBA" id="ARBA00022618"/>
    </source>
</evidence>
<keyword evidence="7 21" id="KW-0812">Transmembrane</keyword>
<keyword evidence="6" id="KW-0808">Transferase</keyword>
<keyword evidence="10 21" id="KW-1133">Transmembrane helix</keyword>
<comment type="similarity">
    <text evidence="16">Belongs to the SEDS family. FtsW subfamily.</text>
</comment>
<dbReference type="GO" id="GO:0051301">
    <property type="term" value="P:cell division"/>
    <property type="evidence" value="ECO:0007669"/>
    <property type="project" value="UniProtKB-KW"/>
</dbReference>
<evidence type="ECO:0000256" key="10">
    <source>
        <dbReference type="ARBA" id="ARBA00022989"/>
    </source>
</evidence>
<evidence type="ECO:0000256" key="21">
    <source>
        <dbReference type="SAM" id="Phobius"/>
    </source>
</evidence>
<evidence type="ECO:0000256" key="15">
    <source>
        <dbReference type="ARBA" id="ARBA00033270"/>
    </source>
</evidence>
<protein>
    <recommendedName>
        <fullName evidence="17">Probable peptidoglycan glycosyltransferase FtsW</fullName>
        <ecNumber evidence="19">2.4.99.28</ecNumber>
    </recommendedName>
    <alternativeName>
        <fullName evidence="18">Cell division protein FtsW</fullName>
    </alternativeName>
    <alternativeName>
        <fullName evidence="15">Cell wall polymerase</fullName>
    </alternativeName>
    <alternativeName>
        <fullName evidence="14">Peptidoglycan polymerase</fullName>
    </alternativeName>
</protein>
<dbReference type="Proteomes" id="UP000177190">
    <property type="component" value="Unassembled WGS sequence"/>
</dbReference>
<feature type="transmembrane region" description="Helical" evidence="21">
    <location>
        <begin position="349"/>
        <end position="370"/>
    </location>
</feature>
<feature type="transmembrane region" description="Helical" evidence="21">
    <location>
        <begin position="283"/>
        <end position="303"/>
    </location>
</feature>
<evidence type="ECO:0000256" key="2">
    <source>
        <dbReference type="ARBA" id="ARBA00004752"/>
    </source>
</evidence>
<comment type="pathway">
    <text evidence="2">Cell wall biogenesis; peptidoglycan biosynthesis.</text>
</comment>
<accession>A0A1G2HSJ1</accession>
<keyword evidence="3" id="KW-1003">Cell membrane</keyword>
<evidence type="ECO:0000256" key="6">
    <source>
        <dbReference type="ARBA" id="ARBA00022679"/>
    </source>
</evidence>
<keyword evidence="8" id="KW-0133">Cell shape</keyword>
<evidence type="ECO:0000256" key="13">
    <source>
        <dbReference type="ARBA" id="ARBA00023316"/>
    </source>
</evidence>
<name>A0A1G2HSJ1_9BACT</name>
<dbReference type="STRING" id="1802200.A2812_01165"/>
<dbReference type="GO" id="GO:0008360">
    <property type="term" value="P:regulation of cell shape"/>
    <property type="evidence" value="ECO:0007669"/>
    <property type="project" value="UniProtKB-KW"/>
</dbReference>
<dbReference type="PANTHER" id="PTHR30474">
    <property type="entry name" value="CELL CYCLE PROTEIN"/>
    <property type="match status" value="1"/>
</dbReference>
<evidence type="ECO:0000256" key="11">
    <source>
        <dbReference type="ARBA" id="ARBA00023136"/>
    </source>
</evidence>
<dbReference type="GO" id="GO:0005886">
    <property type="term" value="C:plasma membrane"/>
    <property type="evidence" value="ECO:0007669"/>
    <property type="project" value="UniProtKB-SubCell"/>
</dbReference>
<dbReference type="GO" id="GO:0015648">
    <property type="term" value="F:lipid-linked peptidoglycan transporter activity"/>
    <property type="evidence" value="ECO:0007669"/>
    <property type="project" value="TreeGrafter"/>
</dbReference>
<dbReference type="PANTHER" id="PTHR30474:SF2">
    <property type="entry name" value="PEPTIDOGLYCAN GLYCOSYLTRANSFERASE FTSW-RELATED"/>
    <property type="match status" value="1"/>
</dbReference>
<dbReference type="GO" id="GO:0008955">
    <property type="term" value="F:peptidoglycan glycosyltransferase activity"/>
    <property type="evidence" value="ECO:0007669"/>
    <property type="project" value="UniProtKB-EC"/>
</dbReference>
<evidence type="ECO:0000313" key="22">
    <source>
        <dbReference type="EMBL" id="OGZ65180.1"/>
    </source>
</evidence>
<keyword evidence="9" id="KW-0573">Peptidoglycan synthesis</keyword>
<evidence type="ECO:0000256" key="9">
    <source>
        <dbReference type="ARBA" id="ARBA00022984"/>
    </source>
</evidence>
<dbReference type="AlphaFoldDB" id="A0A1G2HSJ1"/>
<evidence type="ECO:0000256" key="16">
    <source>
        <dbReference type="ARBA" id="ARBA00038053"/>
    </source>
</evidence>
<evidence type="ECO:0000256" key="17">
    <source>
        <dbReference type="ARBA" id="ARBA00041185"/>
    </source>
</evidence>
<feature type="transmembrane region" description="Helical" evidence="21">
    <location>
        <begin position="73"/>
        <end position="93"/>
    </location>
</feature>
<dbReference type="GO" id="GO:0009252">
    <property type="term" value="P:peptidoglycan biosynthetic process"/>
    <property type="evidence" value="ECO:0007669"/>
    <property type="project" value="UniProtKB-KW"/>
</dbReference>
<feature type="transmembrane region" description="Helical" evidence="21">
    <location>
        <begin position="174"/>
        <end position="191"/>
    </location>
</feature>
<evidence type="ECO:0000256" key="7">
    <source>
        <dbReference type="ARBA" id="ARBA00022692"/>
    </source>
</evidence>
<keyword evidence="12" id="KW-0131">Cell cycle</keyword>
<comment type="subcellular location">
    <subcellularLocation>
        <location evidence="1">Cell membrane</location>
        <topology evidence="1">Multi-pass membrane protein</topology>
    </subcellularLocation>
</comment>
<feature type="transmembrane region" description="Helical" evidence="21">
    <location>
        <begin position="113"/>
        <end position="129"/>
    </location>
</feature>
<dbReference type="InterPro" id="IPR013437">
    <property type="entry name" value="FtsW"/>
</dbReference>
<proteinExistence type="inferred from homology"/>
<feature type="transmembrane region" description="Helical" evidence="21">
    <location>
        <begin position="7"/>
        <end position="30"/>
    </location>
</feature>
<dbReference type="EC" id="2.4.99.28" evidence="19"/>
<evidence type="ECO:0000256" key="14">
    <source>
        <dbReference type="ARBA" id="ARBA00032370"/>
    </source>
</evidence>
<feature type="transmembrane region" description="Helical" evidence="21">
    <location>
        <begin position="42"/>
        <end position="61"/>
    </location>
</feature>
<dbReference type="InterPro" id="IPR001182">
    <property type="entry name" value="FtsW/RodA"/>
</dbReference>
<evidence type="ECO:0000256" key="1">
    <source>
        <dbReference type="ARBA" id="ARBA00004651"/>
    </source>
</evidence>